<dbReference type="EMBL" id="JAUKUA010000007">
    <property type="protein sequence ID" value="KAK0705151.1"/>
    <property type="molecule type" value="Genomic_DNA"/>
</dbReference>
<reference evidence="2" key="1">
    <citation type="submission" date="2023-06" db="EMBL/GenBank/DDBJ databases">
        <title>Genome-scale phylogeny and comparative genomics of the fungal order Sordariales.</title>
        <authorList>
            <consortium name="Lawrence Berkeley National Laboratory"/>
            <person name="Hensen N."/>
            <person name="Bonometti L."/>
            <person name="Westerberg I."/>
            <person name="Brannstrom I.O."/>
            <person name="Guillou S."/>
            <person name="Cros-Aarteil S."/>
            <person name="Calhoun S."/>
            <person name="Haridas S."/>
            <person name="Kuo A."/>
            <person name="Mondo S."/>
            <person name="Pangilinan J."/>
            <person name="Riley R."/>
            <person name="Labutti K."/>
            <person name="Andreopoulos B."/>
            <person name="Lipzen A."/>
            <person name="Chen C."/>
            <person name="Yanf M."/>
            <person name="Daum C."/>
            <person name="Ng V."/>
            <person name="Clum A."/>
            <person name="Steindorff A."/>
            <person name="Ohm R."/>
            <person name="Martin F."/>
            <person name="Silar P."/>
            <person name="Natvig D."/>
            <person name="Lalanne C."/>
            <person name="Gautier V."/>
            <person name="Ament-Velasquez S.L."/>
            <person name="Kruys A."/>
            <person name="Hutchinson M.I."/>
            <person name="Powell A.J."/>
            <person name="Barry K."/>
            <person name="Miller A.N."/>
            <person name="Grigoriev I.V."/>
            <person name="Debuchy R."/>
            <person name="Gladieux P."/>
            <person name="Thoren M.H."/>
            <person name="Johannesson H."/>
        </authorList>
    </citation>
    <scope>NUCLEOTIDE SEQUENCE</scope>
    <source>
        <strain evidence="2">SMH4607-1</strain>
    </source>
</reference>
<keyword evidence="1" id="KW-0732">Signal</keyword>
<keyword evidence="3" id="KW-1185">Reference proteome</keyword>
<proteinExistence type="predicted"/>
<comment type="caution">
    <text evidence="2">The sequence shown here is derived from an EMBL/GenBank/DDBJ whole genome shotgun (WGS) entry which is preliminary data.</text>
</comment>
<organism evidence="2 3">
    <name type="scientific">Lasiosphaeris hirsuta</name>
    <dbReference type="NCBI Taxonomy" id="260670"/>
    <lineage>
        <taxon>Eukaryota</taxon>
        <taxon>Fungi</taxon>
        <taxon>Dikarya</taxon>
        <taxon>Ascomycota</taxon>
        <taxon>Pezizomycotina</taxon>
        <taxon>Sordariomycetes</taxon>
        <taxon>Sordariomycetidae</taxon>
        <taxon>Sordariales</taxon>
        <taxon>Lasiosphaeriaceae</taxon>
        <taxon>Lasiosphaeris</taxon>
    </lineage>
</organism>
<gene>
    <name evidence="2" type="ORF">B0H67DRAFT_372786</name>
</gene>
<accession>A0AA39ZWX3</accession>
<feature type="signal peptide" evidence="1">
    <location>
        <begin position="1"/>
        <end position="31"/>
    </location>
</feature>
<name>A0AA39ZWX3_9PEZI</name>
<protein>
    <submittedName>
        <fullName evidence="2">Uncharacterized protein</fullName>
    </submittedName>
</protein>
<dbReference type="AlphaFoldDB" id="A0AA39ZWX3"/>
<evidence type="ECO:0000313" key="3">
    <source>
        <dbReference type="Proteomes" id="UP001172102"/>
    </source>
</evidence>
<evidence type="ECO:0000313" key="2">
    <source>
        <dbReference type="EMBL" id="KAK0705151.1"/>
    </source>
</evidence>
<evidence type="ECO:0000256" key="1">
    <source>
        <dbReference type="SAM" id="SignalP"/>
    </source>
</evidence>
<dbReference type="Proteomes" id="UP001172102">
    <property type="component" value="Unassembled WGS sequence"/>
</dbReference>
<sequence length="94" mass="10726">MCVRLRSSGLVMEHCVLFALLIAHMPAPVLGRTFANNTPVAERRVSRSDPDDKSSPWLPGLLSQRVLDYYWAEETREYNTGSLVRDWVSCERVC</sequence>
<feature type="chain" id="PRO_5041302093" evidence="1">
    <location>
        <begin position="32"/>
        <end position="94"/>
    </location>
</feature>